<feature type="transmembrane region" description="Helical" evidence="1">
    <location>
        <begin position="172"/>
        <end position="192"/>
    </location>
</feature>
<reference evidence="3" key="1">
    <citation type="submission" date="2019-04" db="EMBL/GenBank/DDBJ databases">
        <title>Complete genome sequence of Pseudomonas veronii strain PVy, a versatile degrader capable of using multiple contaminants as sole carbon sources.</title>
        <authorList>
            <person name="Lopez-Echartea E."/>
            <person name="Ridl J."/>
            <person name="Pajer P."/>
            <person name="Strejcek M."/>
            <person name="Suman J."/>
            <person name="Uhlik O."/>
        </authorList>
    </citation>
    <scope>NUCLEOTIDE SEQUENCE [LARGE SCALE GENOMIC DNA]</scope>
    <source>
        <strain evidence="3">Pvy</strain>
    </source>
</reference>
<protein>
    <submittedName>
        <fullName evidence="2">Uncharacterized protein</fullName>
    </submittedName>
</protein>
<feature type="transmembrane region" description="Helical" evidence="1">
    <location>
        <begin position="137"/>
        <end position="160"/>
    </location>
</feature>
<keyword evidence="1" id="KW-0812">Transmembrane</keyword>
<evidence type="ECO:0000313" key="2">
    <source>
        <dbReference type="EMBL" id="QCG68187.1"/>
    </source>
</evidence>
<keyword evidence="1" id="KW-1133">Transmembrane helix</keyword>
<evidence type="ECO:0000313" key="3">
    <source>
        <dbReference type="Proteomes" id="UP000298274"/>
    </source>
</evidence>
<dbReference type="EMBL" id="CP039631">
    <property type="protein sequence ID" value="QCG68187.1"/>
    <property type="molecule type" value="Genomic_DNA"/>
</dbReference>
<keyword evidence="1" id="KW-0472">Membrane</keyword>
<name>A0A4P7YAI4_PSEVE</name>
<evidence type="ECO:0000256" key="1">
    <source>
        <dbReference type="SAM" id="Phobius"/>
    </source>
</evidence>
<sequence>MDGKLSQRIQLICAWCGPAFVVLYGLSWVVLGHNYPPPDPLFTAQELVDNFYLKYQDRIMLGQSLSTAFGILYLIWACQLSVQMWRREPTPILSIIQLCGGVLTGWVLIFSPALWVWCAEVAGKVDPEMIKAVHFMAWYVYDMTYWITTIEVIALFLLVMTDKEKPALMPKWAASLALFSGLSFIPLTFLPYIKSGPFALNGYWSFHVAFISYGLFAAIIGPYMVQDINRMKVPAIPGVAQAISRRQYGGRG</sequence>
<feature type="transmembrane region" description="Helical" evidence="1">
    <location>
        <begin position="59"/>
        <end position="80"/>
    </location>
</feature>
<organism evidence="2 3">
    <name type="scientific">Pseudomonas veronii</name>
    <dbReference type="NCBI Taxonomy" id="76761"/>
    <lineage>
        <taxon>Bacteria</taxon>
        <taxon>Pseudomonadati</taxon>
        <taxon>Pseudomonadota</taxon>
        <taxon>Gammaproteobacteria</taxon>
        <taxon>Pseudomonadales</taxon>
        <taxon>Pseudomonadaceae</taxon>
        <taxon>Pseudomonas</taxon>
    </lineage>
</organism>
<feature type="transmembrane region" description="Helical" evidence="1">
    <location>
        <begin position="92"/>
        <end position="117"/>
    </location>
</feature>
<proteinExistence type="predicted"/>
<dbReference type="AlphaFoldDB" id="A0A4P7YAI4"/>
<gene>
    <name evidence="2" type="ORF">E4167_30020</name>
</gene>
<accession>A0A4P7YAI4</accession>
<dbReference type="RefSeq" id="WP_046481851.1">
    <property type="nucleotide sequence ID" value="NZ_CP039631.3"/>
</dbReference>
<dbReference type="Proteomes" id="UP000298274">
    <property type="component" value="Chromosome"/>
</dbReference>
<feature type="transmembrane region" description="Helical" evidence="1">
    <location>
        <begin position="204"/>
        <end position="225"/>
    </location>
</feature>
<feature type="transmembrane region" description="Helical" evidence="1">
    <location>
        <begin position="12"/>
        <end position="31"/>
    </location>
</feature>